<dbReference type="Gene3D" id="2.160.10.10">
    <property type="entry name" value="Hexapeptide repeat proteins"/>
    <property type="match status" value="1"/>
</dbReference>
<dbReference type="SUPFAM" id="SSF51161">
    <property type="entry name" value="Trimeric LpxA-like enzymes"/>
    <property type="match status" value="1"/>
</dbReference>
<name>A0A6J4RKD8_9ACTN</name>
<dbReference type="AlphaFoldDB" id="A0A6J4RKD8"/>
<organism evidence="1">
    <name type="scientific">uncultured Solirubrobacteraceae bacterium</name>
    <dbReference type="NCBI Taxonomy" id="1162706"/>
    <lineage>
        <taxon>Bacteria</taxon>
        <taxon>Bacillati</taxon>
        <taxon>Actinomycetota</taxon>
        <taxon>Thermoleophilia</taxon>
        <taxon>Solirubrobacterales</taxon>
        <taxon>Solirubrobacteraceae</taxon>
        <taxon>environmental samples</taxon>
    </lineage>
</organism>
<accession>A0A6J4RKD8</accession>
<gene>
    <name evidence="1" type="ORF">AVDCRST_MAG53-1201</name>
</gene>
<dbReference type="PANTHER" id="PTHR23416">
    <property type="entry name" value="SIALIC ACID SYNTHASE-RELATED"/>
    <property type="match status" value="1"/>
</dbReference>
<proteinExistence type="predicted"/>
<protein>
    <recommendedName>
        <fullName evidence="2">Acyltransferase</fullName>
    </recommendedName>
</protein>
<dbReference type="InterPro" id="IPR011004">
    <property type="entry name" value="Trimer_LpxA-like_sf"/>
</dbReference>
<reference evidence="1" key="1">
    <citation type="submission" date="2020-02" db="EMBL/GenBank/DDBJ databases">
        <authorList>
            <person name="Meier V. D."/>
        </authorList>
    </citation>
    <scope>NUCLEOTIDE SEQUENCE</scope>
    <source>
        <strain evidence="1">AVDCRST_MAG53</strain>
    </source>
</reference>
<dbReference type="EMBL" id="CADCVR010000001">
    <property type="protein sequence ID" value="CAA9470001.1"/>
    <property type="molecule type" value="Genomic_DNA"/>
</dbReference>
<evidence type="ECO:0008006" key="2">
    <source>
        <dbReference type="Google" id="ProtNLM"/>
    </source>
</evidence>
<evidence type="ECO:0000313" key="1">
    <source>
        <dbReference type="EMBL" id="CAA9470001.1"/>
    </source>
</evidence>
<dbReference type="InterPro" id="IPR051159">
    <property type="entry name" value="Hexapeptide_acetyltransf"/>
</dbReference>
<sequence length="247" mass="26045">MLTRLAHTLAAARFALWRRVVSARLGRLGVAVRWEIAGAPRFWTLPRLEPVIGANGPGSLTIRLGRGVKLGRQLVLEVWTGTPNVLEVGDRTTFEAFCRVQLQGGTIRLAGDVHVRDLVLLKSKSVLDVGEGTVLSRGVHVHATAGVTIGAHGAIGERASFIDSDHTVGDDPEPVLRRPIKADPIVLARNVAVSANCVLLRGTRIGENAVVAAGAVVNGGEFPGGWLIGGLPARALRALEGADEAAR</sequence>